<keyword evidence="3" id="KW-1185">Reference proteome</keyword>
<feature type="transmembrane region" description="Helical" evidence="1">
    <location>
        <begin position="20"/>
        <end position="44"/>
    </location>
</feature>
<feature type="non-terminal residue" evidence="2">
    <location>
        <position position="47"/>
    </location>
</feature>
<proteinExistence type="predicted"/>
<sequence>MTMQDHTHLWSLGKNYWSLIGMFCHIHYIVLTVHHLITFCFDLYKTP</sequence>
<name>A0A087TC31_STEMI</name>
<organism evidence="2 3">
    <name type="scientific">Stegodyphus mimosarum</name>
    <name type="common">African social velvet spider</name>
    <dbReference type="NCBI Taxonomy" id="407821"/>
    <lineage>
        <taxon>Eukaryota</taxon>
        <taxon>Metazoa</taxon>
        <taxon>Ecdysozoa</taxon>
        <taxon>Arthropoda</taxon>
        <taxon>Chelicerata</taxon>
        <taxon>Arachnida</taxon>
        <taxon>Araneae</taxon>
        <taxon>Araneomorphae</taxon>
        <taxon>Entelegynae</taxon>
        <taxon>Eresoidea</taxon>
        <taxon>Eresidae</taxon>
        <taxon>Stegodyphus</taxon>
    </lineage>
</organism>
<evidence type="ECO:0000313" key="2">
    <source>
        <dbReference type="EMBL" id="KFM62670.1"/>
    </source>
</evidence>
<dbReference type="EMBL" id="KK114541">
    <property type="protein sequence ID" value="KFM62670.1"/>
    <property type="molecule type" value="Genomic_DNA"/>
</dbReference>
<gene>
    <name evidence="2" type="ORF">X975_13056</name>
</gene>
<dbReference type="Proteomes" id="UP000054359">
    <property type="component" value="Unassembled WGS sequence"/>
</dbReference>
<dbReference type="AlphaFoldDB" id="A0A087TC31"/>
<accession>A0A087TC31</accession>
<keyword evidence="1" id="KW-1133">Transmembrane helix</keyword>
<evidence type="ECO:0000256" key="1">
    <source>
        <dbReference type="SAM" id="Phobius"/>
    </source>
</evidence>
<reference evidence="2 3" key="1">
    <citation type="submission" date="2013-11" db="EMBL/GenBank/DDBJ databases">
        <title>Genome sequencing of Stegodyphus mimosarum.</title>
        <authorList>
            <person name="Bechsgaard J."/>
        </authorList>
    </citation>
    <scope>NUCLEOTIDE SEQUENCE [LARGE SCALE GENOMIC DNA]</scope>
</reference>
<keyword evidence="1" id="KW-0812">Transmembrane</keyword>
<protein>
    <submittedName>
        <fullName evidence="2">Uncharacterized protein</fullName>
    </submittedName>
</protein>
<evidence type="ECO:0000313" key="3">
    <source>
        <dbReference type="Proteomes" id="UP000054359"/>
    </source>
</evidence>
<keyword evidence="1" id="KW-0472">Membrane</keyword>